<protein>
    <submittedName>
        <fullName evidence="1">Uncharacterized protein</fullName>
    </submittedName>
</protein>
<dbReference type="RefSeq" id="WP_013918974.1">
    <property type="nucleotide sequence ID" value="NC_015690.1"/>
</dbReference>
<dbReference type="Proteomes" id="UP000006620">
    <property type="component" value="Chromosome"/>
</dbReference>
<reference evidence="1 2" key="2">
    <citation type="journal article" date="2013" name="Genome Announc.">
        <title>Genome Sequence of Growth-Improving Paenibacillus mucilaginosus Strain KNP414.</title>
        <authorList>
            <person name="Lu J.J."/>
            <person name="Wang J.F."/>
            <person name="Hu X.F."/>
        </authorList>
    </citation>
    <scope>NUCLEOTIDE SEQUENCE [LARGE SCALE GENOMIC DNA]</scope>
    <source>
        <strain evidence="1 2">KNP414</strain>
    </source>
</reference>
<reference evidence="2" key="1">
    <citation type="submission" date="2011-06" db="EMBL/GenBank/DDBJ databases">
        <title>Complete genome sequence of Paenibacillus mucilaginosus KNP414.</title>
        <authorList>
            <person name="Wang J."/>
            <person name="Hu S."/>
            <person name="Hu X."/>
            <person name="Zhang B."/>
            <person name="Dong D."/>
            <person name="Zhang S."/>
            <person name="Zhao K."/>
            <person name="Wu D."/>
        </authorList>
    </citation>
    <scope>NUCLEOTIDE SEQUENCE [LARGE SCALE GENOMIC DNA]</scope>
    <source>
        <strain evidence="2">KNP414</strain>
    </source>
</reference>
<accession>F8FE62</accession>
<organism evidence="1 2">
    <name type="scientific">Paenibacillus mucilaginosus (strain KNP414)</name>
    <dbReference type="NCBI Taxonomy" id="1036673"/>
    <lineage>
        <taxon>Bacteria</taxon>
        <taxon>Bacillati</taxon>
        <taxon>Bacillota</taxon>
        <taxon>Bacilli</taxon>
        <taxon>Bacillales</taxon>
        <taxon>Paenibacillaceae</taxon>
        <taxon>Paenibacillus</taxon>
    </lineage>
</organism>
<dbReference type="HOGENOM" id="CLU_2586395_0_0_9"/>
<sequence length="80" mass="9461">MNKNPQVMRQSIESSRLNIELSAIQLIDQLSAELEKDYPHIVLDAIRVRIRQVQEWRERADAELDRLLGLYCPELEEQSR</sequence>
<dbReference type="AlphaFoldDB" id="F8FE62"/>
<evidence type="ECO:0000313" key="1">
    <source>
        <dbReference type="EMBL" id="AEI43821.1"/>
    </source>
</evidence>
<evidence type="ECO:0000313" key="2">
    <source>
        <dbReference type="Proteomes" id="UP000006620"/>
    </source>
</evidence>
<proteinExistence type="predicted"/>
<gene>
    <name evidence="1" type="ordered locus">KNP414_05297</name>
</gene>
<dbReference type="PATRIC" id="fig|1036673.3.peg.4907"/>
<dbReference type="EMBL" id="CP002869">
    <property type="protein sequence ID" value="AEI43821.1"/>
    <property type="molecule type" value="Genomic_DNA"/>
</dbReference>
<name>F8FE62_PAEMK</name>
<dbReference type="KEGG" id="pms:KNP414_05297"/>